<evidence type="ECO:0000256" key="2">
    <source>
        <dbReference type="ARBA" id="ARBA00022729"/>
    </source>
</evidence>
<dbReference type="Gene3D" id="2.60.40.1180">
    <property type="entry name" value="Golgi alpha-mannosidase II"/>
    <property type="match status" value="1"/>
</dbReference>
<dbReference type="InterPro" id="IPR017853">
    <property type="entry name" value="GH"/>
</dbReference>
<comment type="similarity">
    <text evidence="1 4">Belongs to the glycosyl hydrolase 30 family.</text>
</comment>
<name>A0A166FA42_9AGAM</name>
<evidence type="ECO:0000259" key="6">
    <source>
        <dbReference type="Pfam" id="PF02055"/>
    </source>
</evidence>
<evidence type="ECO:0000256" key="1">
    <source>
        <dbReference type="ARBA" id="ARBA00005382"/>
    </source>
</evidence>
<evidence type="ECO:0000256" key="4">
    <source>
        <dbReference type="RuleBase" id="RU361188"/>
    </source>
</evidence>
<gene>
    <name evidence="7" type="ORF">FIBSPDRAFT_920914</name>
</gene>
<feature type="chain" id="PRO_5007873152" evidence="5">
    <location>
        <begin position="19"/>
        <end position="532"/>
    </location>
</feature>
<dbReference type="Proteomes" id="UP000076532">
    <property type="component" value="Unassembled WGS sequence"/>
</dbReference>
<keyword evidence="4" id="KW-0326">Glycosidase</keyword>
<dbReference type="OrthoDB" id="2160638at2759"/>
<accession>A0A166FA42</accession>
<dbReference type="InterPro" id="IPR033453">
    <property type="entry name" value="Glyco_hydro_30_TIM-barrel"/>
</dbReference>
<reference evidence="7 8" key="1">
    <citation type="journal article" date="2016" name="Mol. Biol. Evol.">
        <title>Comparative Genomics of Early-Diverging Mushroom-Forming Fungi Provides Insights into the Origins of Lignocellulose Decay Capabilities.</title>
        <authorList>
            <person name="Nagy L.G."/>
            <person name="Riley R."/>
            <person name="Tritt A."/>
            <person name="Adam C."/>
            <person name="Daum C."/>
            <person name="Floudas D."/>
            <person name="Sun H."/>
            <person name="Yadav J.S."/>
            <person name="Pangilinan J."/>
            <person name="Larsson K.H."/>
            <person name="Matsuura K."/>
            <person name="Barry K."/>
            <person name="Labutti K."/>
            <person name="Kuo R."/>
            <person name="Ohm R.A."/>
            <person name="Bhattacharya S.S."/>
            <person name="Shirouzu T."/>
            <person name="Yoshinaga Y."/>
            <person name="Martin F.M."/>
            <person name="Grigoriev I.V."/>
            <person name="Hibbett D.S."/>
        </authorList>
    </citation>
    <scope>NUCLEOTIDE SEQUENCE [LARGE SCALE GENOMIC DNA]</scope>
    <source>
        <strain evidence="7 8">CBS 109695</strain>
    </source>
</reference>
<keyword evidence="8" id="KW-1185">Reference proteome</keyword>
<dbReference type="InterPro" id="IPR001139">
    <property type="entry name" value="Glyco_hydro_30"/>
</dbReference>
<dbReference type="Pfam" id="PF02055">
    <property type="entry name" value="Glyco_hydro_30"/>
    <property type="match status" value="1"/>
</dbReference>
<evidence type="ECO:0000256" key="3">
    <source>
        <dbReference type="ARBA" id="ARBA00022801"/>
    </source>
</evidence>
<keyword evidence="2 5" id="KW-0732">Signal</keyword>
<dbReference type="STRING" id="436010.A0A166FA42"/>
<evidence type="ECO:0000313" key="7">
    <source>
        <dbReference type="EMBL" id="KZP16589.1"/>
    </source>
</evidence>
<dbReference type="AlphaFoldDB" id="A0A166FA42"/>
<dbReference type="GO" id="GO:0006680">
    <property type="term" value="P:glucosylceramide catabolic process"/>
    <property type="evidence" value="ECO:0007669"/>
    <property type="project" value="TreeGrafter"/>
</dbReference>
<sequence length="532" mass="57233">MRSLSLVTCFSLAQHIAGQQIYDIWQTTWDQQHLFSDISPTTPINFVTPGAIGQADIVVNDAQVYQTMAGFGSSLTDSAALVLSEMKTANAANYWSLLGYMFDPTDGKGGAGLSYVRVPLGASDFSANLYSFDDHSGDTSMADFAISAAPSYLFSTLKDIMSINSILKVHILPWSPAWMKTGGTMNGGGLNTAYNTQYATYLLKCLQGFQSEGITPYAISIQNEPENSNPTYPSANILVAQEAQIGLALRPLMNNNGFSAVKLVGFEHNWDDAGAYPVQLMQQASSAFDSVAFHCYSGTVDEQSAFTSAYPSKGVYFTECAGTIGSDWWSDIKWYMDNLWIGAVQYGAQSGLMWNLAVNGAGLPELPGSNSCGGGGCRGVATVNSDGSYSLNQEFYSMAQASKAIVPKDAGGPFAQRIGVTVGGSLNWALVVGAYQTKRVSSTDWNRYSIVVLNWDDSSTTTWNPVPVTTTIEFRGLQATYTFPVGVTTLWWFASATSAAPGAHSFSPWNTTVPSNVTSNPGHYRPRRSSPL</sequence>
<dbReference type="Gene3D" id="3.20.20.80">
    <property type="entry name" value="Glycosidases"/>
    <property type="match status" value="1"/>
</dbReference>
<organism evidence="7 8">
    <name type="scientific">Athelia psychrophila</name>
    <dbReference type="NCBI Taxonomy" id="1759441"/>
    <lineage>
        <taxon>Eukaryota</taxon>
        <taxon>Fungi</taxon>
        <taxon>Dikarya</taxon>
        <taxon>Basidiomycota</taxon>
        <taxon>Agaricomycotina</taxon>
        <taxon>Agaricomycetes</taxon>
        <taxon>Agaricomycetidae</taxon>
        <taxon>Atheliales</taxon>
        <taxon>Atheliaceae</taxon>
        <taxon>Athelia</taxon>
    </lineage>
</organism>
<dbReference type="PANTHER" id="PTHR11069:SF23">
    <property type="entry name" value="LYSOSOMAL ACID GLUCOSYLCERAMIDASE"/>
    <property type="match status" value="1"/>
</dbReference>
<dbReference type="InterPro" id="IPR013780">
    <property type="entry name" value="Glyco_hydro_b"/>
</dbReference>
<protein>
    <submittedName>
        <fullName evidence="7">Glycoside hydrolase family 30 protein</fullName>
    </submittedName>
</protein>
<feature type="signal peptide" evidence="5">
    <location>
        <begin position="1"/>
        <end position="18"/>
    </location>
</feature>
<dbReference type="PANTHER" id="PTHR11069">
    <property type="entry name" value="GLUCOSYLCERAMIDASE"/>
    <property type="match status" value="1"/>
</dbReference>
<proteinExistence type="inferred from homology"/>
<dbReference type="EMBL" id="KV417591">
    <property type="protein sequence ID" value="KZP16589.1"/>
    <property type="molecule type" value="Genomic_DNA"/>
</dbReference>
<keyword evidence="3 4" id="KW-0378">Hydrolase</keyword>
<evidence type="ECO:0000313" key="8">
    <source>
        <dbReference type="Proteomes" id="UP000076532"/>
    </source>
</evidence>
<feature type="domain" description="Glycosyl hydrolase family 30 TIM-barrel" evidence="6">
    <location>
        <begin position="69"/>
        <end position="271"/>
    </location>
</feature>
<evidence type="ECO:0000256" key="5">
    <source>
        <dbReference type="SAM" id="SignalP"/>
    </source>
</evidence>
<dbReference type="SUPFAM" id="SSF51445">
    <property type="entry name" value="(Trans)glycosidases"/>
    <property type="match status" value="1"/>
</dbReference>
<dbReference type="GO" id="GO:0016020">
    <property type="term" value="C:membrane"/>
    <property type="evidence" value="ECO:0007669"/>
    <property type="project" value="GOC"/>
</dbReference>
<dbReference type="GO" id="GO:0004348">
    <property type="term" value="F:glucosylceramidase activity"/>
    <property type="evidence" value="ECO:0007669"/>
    <property type="project" value="InterPro"/>
</dbReference>